<reference evidence="2 3" key="1">
    <citation type="submission" date="2020-04" db="EMBL/GenBank/DDBJ databases">
        <title>Draft Whole-Genome sequence of Marichromatium bheemlicum DSM 18632, type strain.</title>
        <authorList>
            <person name="Kyndt J.A."/>
            <person name="Meyer T.E."/>
        </authorList>
    </citation>
    <scope>NUCLEOTIDE SEQUENCE [LARGE SCALE GENOMIC DNA]</scope>
    <source>
        <strain evidence="2 3">DSM 18632</strain>
    </source>
</reference>
<keyword evidence="1" id="KW-0732">Signal</keyword>
<evidence type="ECO:0000313" key="3">
    <source>
        <dbReference type="Proteomes" id="UP000740754"/>
    </source>
</evidence>
<dbReference type="Proteomes" id="UP000740754">
    <property type="component" value="Unassembled WGS sequence"/>
</dbReference>
<accession>A0ABX1I632</accession>
<feature type="signal peptide" evidence="1">
    <location>
        <begin position="1"/>
        <end position="20"/>
    </location>
</feature>
<name>A0ABX1I632_9GAMM</name>
<dbReference type="EMBL" id="JAAXKX010000001">
    <property type="protein sequence ID" value="NKN31692.1"/>
    <property type="molecule type" value="Genomic_DNA"/>
</dbReference>
<evidence type="ECO:0008006" key="4">
    <source>
        <dbReference type="Google" id="ProtNLM"/>
    </source>
</evidence>
<gene>
    <name evidence="2" type="ORF">HF203_00430</name>
</gene>
<dbReference type="RefSeq" id="WP_168665481.1">
    <property type="nucleotide sequence ID" value="NZ_JAAXKX010000001.1"/>
</dbReference>
<evidence type="ECO:0000256" key="1">
    <source>
        <dbReference type="SAM" id="SignalP"/>
    </source>
</evidence>
<sequence>MKPIRALLLPLCLVAADAAATMTLEEIDTELRLIEAQLRAAEVVPARPSLPTVPVSSSAPVERCQLSLQDLRDEQAALVAVLPKKQVVVERLSASVTELRQRLLREGCGEDDRDRLEALQRDVEEIALEPAFTRVTQLGDCVSERILDAEAEKQAAIARGEHGYGLLGITQRIDALNDLSEQVMQLAIDLEGVVDLRQRLGTALGEYQNLCTGADF</sequence>
<evidence type="ECO:0000313" key="2">
    <source>
        <dbReference type="EMBL" id="NKN31692.1"/>
    </source>
</evidence>
<comment type="caution">
    <text evidence="2">The sequence shown here is derived from an EMBL/GenBank/DDBJ whole genome shotgun (WGS) entry which is preliminary data.</text>
</comment>
<organism evidence="2 3">
    <name type="scientific">Marichromatium bheemlicum</name>
    <dbReference type="NCBI Taxonomy" id="365339"/>
    <lineage>
        <taxon>Bacteria</taxon>
        <taxon>Pseudomonadati</taxon>
        <taxon>Pseudomonadota</taxon>
        <taxon>Gammaproteobacteria</taxon>
        <taxon>Chromatiales</taxon>
        <taxon>Chromatiaceae</taxon>
        <taxon>Marichromatium</taxon>
    </lineage>
</organism>
<keyword evidence="3" id="KW-1185">Reference proteome</keyword>
<feature type="chain" id="PRO_5045185454" description="Secreted protein" evidence="1">
    <location>
        <begin position="21"/>
        <end position="216"/>
    </location>
</feature>
<protein>
    <recommendedName>
        <fullName evidence="4">Secreted protein</fullName>
    </recommendedName>
</protein>
<proteinExistence type="predicted"/>